<dbReference type="AlphaFoldDB" id="A0A177JXQ2"/>
<organism evidence="5 8">
    <name type="scientific">Sphingobium yanoikuyae</name>
    <name type="common">Sphingomonas yanoikuyae</name>
    <dbReference type="NCBI Taxonomy" id="13690"/>
    <lineage>
        <taxon>Bacteria</taxon>
        <taxon>Pseudomonadati</taxon>
        <taxon>Pseudomonadota</taxon>
        <taxon>Alphaproteobacteria</taxon>
        <taxon>Sphingomonadales</taxon>
        <taxon>Sphingomonadaceae</taxon>
        <taxon>Sphingobium</taxon>
    </lineage>
</organism>
<keyword evidence="2" id="KW-0732">Signal</keyword>
<protein>
    <submittedName>
        <fullName evidence="5">Calcium-binding protein</fullName>
    </submittedName>
    <submittedName>
        <fullName evidence="4">EF-hand domain-containing protein</fullName>
    </submittedName>
</protein>
<evidence type="ECO:0000313" key="4">
    <source>
        <dbReference type="EMBL" id="AYO76369.1"/>
    </source>
</evidence>
<reference evidence="5 8" key="1">
    <citation type="submission" date="2016-02" db="EMBL/GenBank/DDBJ databases">
        <authorList>
            <person name="Wen L."/>
            <person name="He K."/>
            <person name="Yang H."/>
        </authorList>
    </citation>
    <scope>NUCLEOTIDE SEQUENCE [LARGE SCALE GENOMIC DNA]</scope>
    <source>
        <strain evidence="5 8">CD09_2</strain>
    </source>
</reference>
<gene>
    <name evidence="5" type="ORF">AX777_03370</name>
    <name evidence="4" type="ORF">EBF16_05090</name>
    <name evidence="6" type="ORF">GS397_03340</name>
    <name evidence="7" type="ORF">HH800_14190</name>
</gene>
<feature type="signal peptide" evidence="2">
    <location>
        <begin position="1"/>
        <end position="40"/>
    </location>
</feature>
<reference evidence="4 9" key="2">
    <citation type="submission" date="2018-10" db="EMBL/GenBank/DDBJ databases">
        <title>Characterization and genome analysis of a novel bacterium Sphingobium yanoikuyae SJTF8 capable of degrading PAHs.</title>
        <authorList>
            <person name="Yin C."/>
            <person name="Xiong W."/>
            <person name="Liang R."/>
        </authorList>
    </citation>
    <scope>NUCLEOTIDE SEQUENCE [LARGE SCALE GENOMIC DNA]</scope>
    <source>
        <strain evidence="4 9">SJTF8</strain>
    </source>
</reference>
<dbReference type="PROSITE" id="PS50222">
    <property type="entry name" value="EF_HAND_2"/>
    <property type="match status" value="1"/>
</dbReference>
<dbReference type="InterPro" id="IPR018247">
    <property type="entry name" value="EF_Hand_1_Ca_BS"/>
</dbReference>
<evidence type="ECO:0000313" key="5">
    <source>
        <dbReference type="EMBL" id="OAH45694.1"/>
    </source>
</evidence>
<evidence type="ECO:0000313" key="8">
    <source>
        <dbReference type="Proteomes" id="UP000077262"/>
    </source>
</evidence>
<dbReference type="Proteomes" id="UP000464086">
    <property type="component" value="Chromosome"/>
</dbReference>
<evidence type="ECO:0000313" key="10">
    <source>
        <dbReference type="Proteomes" id="UP000464086"/>
    </source>
</evidence>
<dbReference type="InterPro" id="IPR011992">
    <property type="entry name" value="EF-hand-dom_pair"/>
</dbReference>
<reference evidence="6 10" key="3">
    <citation type="submission" date="2019-12" db="EMBL/GenBank/DDBJ databases">
        <title>Functional and genomic insights into the Sphingobium yanoikuyae YC-JY1, a bacterium efficiently degrading bisphenol A.</title>
        <authorList>
            <person name="Jia Y."/>
            <person name="Li X."/>
            <person name="Wang J."/>
            <person name="Eltoukhy A."/>
            <person name="Lamraoui I."/>
            <person name="Yan Y."/>
        </authorList>
    </citation>
    <scope>NUCLEOTIDE SEQUENCE [LARGE SCALE GENOMIC DNA]</scope>
    <source>
        <strain evidence="6 10">YC-JY1</strain>
    </source>
</reference>
<evidence type="ECO:0000313" key="9">
    <source>
        <dbReference type="Proteomes" id="UP000280708"/>
    </source>
</evidence>
<dbReference type="EMBL" id="CP047218">
    <property type="protein sequence ID" value="QHD66201.1"/>
    <property type="molecule type" value="Genomic_DNA"/>
</dbReference>
<name>A0A177JXQ2_SPHYA</name>
<dbReference type="EMBL" id="LSTR01000022">
    <property type="protein sequence ID" value="OAH45694.1"/>
    <property type="molecule type" value="Genomic_DNA"/>
</dbReference>
<evidence type="ECO:0000256" key="2">
    <source>
        <dbReference type="SAM" id="SignalP"/>
    </source>
</evidence>
<dbReference type="EMBL" id="CP053021">
    <property type="protein sequence ID" value="QJR03219.1"/>
    <property type="molecule type" value="Genomic_DNA"/>
</dbReference>
<evidence type="ECO:0000256" key="1">
    <source>
        <dbReference type="SAM" id="MobiDB-lite"/>
    </source>
</evidence>
<feature type="region of interest" description="Disordered" evidence="1">
    <location>
        <begin position="45"/>
        <end position="75"/>
    </location>
</feature>
<proteinExistence type="predicted"/>
<reference evidence="7 11" key="4">
    <citation type="submission" date="2020-04" db="EMBL/GenBank/DDBJ databases">
        <title>The Whole Genome Analysis of High salt-tolerant Sphingobium yanoikuyae YC-XJ2 with Aryl organophosphorus flame retardants (aryl-OPFRs)-degrading capacity and characteristics of Related phosphotriesterase.</title>
        <authorList>
            <person name="Li X."/>
        </authorList>
    </citation>
    <scope>NUCLEOTIDE SEQUENCE [LARGE SCALE GENOMIC DNA]</scope>
    <source>
        <strain evidence="7 11">YC-XJ2</strain>
    </source>
</reference>
<dbReference type="OrthoDB" id="7450668at2"/>
<evidence type="ECO:0000259" key="3">
    <source>
        <dbReference type="PROSITE" id="PS50222"/>
    </source>
</evidence>
<feature type="domain" description="EF-hand" evidence="3">
    <location>
        <begin position="75"/>
        <end position="110"/>
    </location>
</feature>
<dbReference type="GO" id="GO:0005509">
    <property type="term" value="F:calcium ion binding"/>
    <property type="evidence" value="ECO:0007669"/>
    <property type="project" value="InterPro"/>
</dbReference>
<dbReference type="InterPro" id="IPR002048">
    <property type="entry name" value="EF_hand_dom"/>
</dbReference>
<dbReference type="EMBL" id="CP033230">
    <property type="protein sequence ID" value="AYO76369.1"/>
    <property type="molecule type" value="Genomic_DNA"/>
</dbReference>
<dbReference type="PROSITE" id="PS00018">
    <property type="entry name" value="EF_HAND_1"/>
    <property type="match status" value="1"/>
</dbReference>
<dbReference type="Proteomes" id="UP000077262">
    <property type="component" value="Unassembled WGS sequence"/>
</dbReference>
<dbReference type="SUPFAM" id="SSF47473">
    <property type="entry name" value="EF-hand"/>
    <property type="match status" value="1"/>
</dbReference>
<dbReference type="Proteomes" id="UP000502611">
    <property type="component" value="Chromosome"/>
</dbReference>
<evidence type="ECO:0000313" key="11">
    <source>
        <dbReference type="Proteomes" id="UP000502611"/>
    </source>
</evidence>
<evidence type="ECO:0000313" key="7">
    <source>
        <dbReference type="EMBL" id="QJR03219.1"/>
    </source>
</evidence>
<feature type="chain" id="PRO_5044057415" evidence="2">
    <location>
        <begin position="41"/>
        <end position="158"/>
    </location>
</feature>
<sequence>MKPKQAPNAGPARFNDIKDVAMIRTLLLTSAMLVAAPALAQQAAPADPAAQAAQPAAPASPAEPQAAQPANPANSVAAIVESEFPAYDTNKDGQLDQGEFSRWMVALKDQEMKATGKTLPPAEVTAWASGAFTTADADKSISVSKPELISYLSGSAGA</sequence>
<dbReference type="Proteomes" id="UP000280708">
    <property type="component" value="Chromosome"/>
</dbReference>
<accession>A0A177JXQ2</accession>
<evidence type="ECO:0000313" key="6">
    <source>
        <dbReference type="EMBL" id="QHD66201.1"/>
    </source>
</evidence>
<dbReference type="Gene3D" id="1.10.238.10">
    <property type="entry name" value="EF-hand"/>
    <property type="match status" value="1"/>
</dbReference>